<feature type="transmembrane region" description="Helical" evidence="8">
    <location>
        <begin position="176"/>
        <end position="197"/>
    </location>
</feature>
<dbReference type="Proteomes" id="UP000642571">
    <property type="component" value="Unassembled WGS sequence"/>
</dbReference>
<sequence>MEETISLKEIFEVLKKRILLILSIIVMATVISGVISFFFLTPIYQSSTQFLVNQEEKAASNSTYNVNDIRLNVEMISTYRDIIKSPIILDEVIDDMNLDLSTDQLAGKFQLSNGQDSQVVTVTVTDPSHENAVIIANTVVKVFQDKVPDIMNVDNVQILSEAEEVMNPSPVKPNPMLNIAIAFVLGAMIGVGLAFLLEYLDNTIKDEQDIEKTLGLPVLGVISQVKPEDVTNPHSTRERNRTNARSDSIGA</sequence>
<feature type="transmembrane region" description="Helical" evidence="8">
    <location>
        <begin position="18"/>
        <end position="40"/>
    </location>
</feature>
<comment type="subcellular location">
    <subcellularLocation>
        <location evidence="1">Cell membrane</location>
        <topology evidence="1">Multi-pass membrane protein</topology>
    </subcellularLocation>
</comment>
<gene>
    <name evidence="11" type="ORF">GCM10011389_40120</name>
</gene>
<comment type="similarity">
    <text evidence="2">Belongs to the CpsC/CapA family.</text>
</comment>
<dbReference type="PANTHER" id="PTHR32309:SF13">
    <property type="entry name" value="FERRIC ENTEROBACTIN TRANSPORT PROTEIN FEPE"/>
    <property type="match status" value="1"/>
</dbReference>
<comment type="caution">
    <text evidence="11">The sequence shown here is derived from an EMBL/GenBank/DDBJ whole genome shotgun (WGS) entry which is preliminary data.</text>
</comment>
<accession>A0ABQ1QL00</accession>
<dbReference type="InterPro" id="IPR050445">
    <property type="entry name" value="Bact_polysacc_biosynth/exp"/>
</dbReference>
<evidence type="ECO:0000313" key="12">
    <source>
        <dbReference type="Proteomes" id="UP000642571"/>
    </source>
</evidence>
<organism evidence="11 12">
    <name type="scientific">Pontibacillus salipaludis</name>
    <dbReference type="NCBI Taxonomy" id="1697394"/>
    <lineage>
        <taxon>Bacteria</taxon>
        <taxon>Bacillati</taxon>
        <taxon>Bacillota</taxon>
        <taxon>Bacilli</taxon>
        <taxon>Bacillales</taxon>
        <taxon>Bacillaceae</taxon>
        <taxon>Pontibacillus</taxon>
    </lineage>
</organism>
<keyword evidence="5 8" id="KW-1133">Transmembrane helix</keyword>
<dbReference type="PANTHER" id="PTHR32309">
    <property type="entry name" value="TYROSINE-PROTEIN KINASE"/>
    <property type="match status" value="1"/>
</dbReference>
<evidence type="ECO:0000256" key="3">
    <source>
        <dbReference type="ARBA" id="ARBA00022475"/>
    </source>
</evidence>
<evidence type="ECO:0000256" key="4">
    <source>
        <dbReference type="ARBA" id="ARBA00022692"/>
    </source>
</evidence>
<dbReference type="RefSeq" id="WP_188656108.1">
    <property type="nucleotide sequence ID" value="NZ_BMIN01000027.1"/>
</dbReference>
<keyword evidence="6 8" id="KW-0472">Membrane</keyword>
<evidence type="ECO:0000259" key="9">
    <source>
        <dbReference type="Pfam" id="PF02706"/>
    </source>
</evidence>
<proteinExistence type="inferred from homology"/>
<evidence type="ECO:0000256" key="5">
    <source>
        <dbReference type="ARBA" id="ARBA00022989"/>
    </source>
</evidence>
<dbReference type="EMBL" id="BMIN01000027">
    <property type="protein sequence ID" value="GGD28538.1"/>
    <property type="molecule type" value="Genomic_DNA"/>
</dbReference>
<keyword evidence="12" id="KW-1185">Reference proteome</keyword>
<keyword evidence="4 8" id="KW-0812">Transmembrane</keyword>
<dbReference type="Pfam" id="PF02706">
    <property type="entry name" value="Wzz"/>
    <property type="match status" value="1"/>
</dbReference>
<evidence type="ECO:0000256" key="8">
    <source>
        <dbReference type="SAM" id="Phobius"/>
    </source>
</evidence>
<protein>
    <submittedName>
        <fullName evidence="11">Capsular polysaccharide biosynthesis protein</fullName>
    </submittedName>
</protein>
<dbReference type="InterPro" id="IPR032807">
    <property type="entry name" value="GNVR"/>
</dbReference>
<evidence type="ECO:0000256" key="6">
    <source>
        <dbReference type="ARBA" id="ARBA00023136"/>
    </source>
</evidence>
<feature type="domain" description="Tyrosine-protein kinase G-rich" evidence="10">
    <location>
        <begin position="150"/>
        <end position="196"/>
    </location>
</feature>
<dbReference type="Pfam" id="PF13807">
    <property type="entry name" value="GNVR"/>
    <property type="match status" value="1"/>
</dbReference>
<feature type="region of interest" description="Disordered" evidence="7">
    <location>
        <begin position="227"/>
        <end position="251"/>
    </location>
</feature>
<evidence type="ECO:0000259" key="10">
    <source>
        <dbReference type="Pfam" id="PF13807"/>
    </source>
</evidence>
<evidence type="ECO:0000256" key="2">
    <source>
        <dbReference type="ARBA" id="ARBA00006683"/>
    </source>
</evidence>
<name>A0ABQ1QL00_9BACI</name>
<evidence type="ECO:0000256" key="1">
    <source>
        <dbReference type="ARBA" id="ARBA00004651"/>
    </source>
</evidence>
<evidence type="ECO:0000256" key="7">
    <source>
        <dbReference type="SAM" id="MobiDB-lite"/>
    </source>
</evidence>
<keyword evidence="3" id="KW-1003">Cell membrane</keyword>
<evidence type="ECO:0000313" key="11">
    <source>
        <dbReference type="EMBL" id="GGD28538.1"/>
    </source>
</evidence>
<feature type="compositionally biased region" description="Basic and acidic residues" evidence="7">
    <location>
        <begin position="227"/>
        <end position="241"/>
    </location>
</feature>
<dbReference type="InterPro" id="IPR003856">
    <property type="entry name" value="LPS_length_determ_N"/>
</dbReference>
<feature type="domain" description="Polysaccharide chain length determinant N-terminal" evidence="9">
    <location>
        <begin position="3"/>
        <end position="95"/>
    </location>
</feature>
<reference evidence="12" key="1">
    <citation type="journal article" date="2019" name="Int. J. Syst. Evol. Microbiol.">
        <title>The Global Catalogue of Microorganisms (GCM) 10K type strain sequencing project: providing services to taxonomists for standard genome sequencing and annotation.</title>
        <authorList>
            <consortium name="The Broad Institute Genomics Platform"/>
            <consortium name="The Broad Institute Genome Sequencing Center for Infectious Disease"/>
            <person name="Wu L."/>
            <person name="Ma J."/>
        </authorList>
    </citation>
    <scope>NUCLEOTIDE SEQUENCE [LARGE SCALE GENOMIC DNA]</scope>
    <source>
        <strain evidence="12">CGMCC 1.15353</strain>
    </source>
</reference>